<organism evidence="4 5">
    <name type="scientific">Serinicoccus hydrothermalis</name>
    <dbReference type="NCBI Taxonomy" id="1758689"/>
    <lineage>
        <taxon>Bacteria</taxon>
        <taxon>Bacillati</taxon>
        <taxon>Actinomycetota</taxon>
        <taxon>Actinomycetes</taxon>
        <taxon>Micrococcales</taxon>
        <taxon>Ornithinimicrobiaceae</taxon>
        <taxon>Serinicoccus</taxon>
    </lineage>
</organism>
<sequence>MDDHPRGMPPLTIGVLGVGALASAVVTGLCEGVDDAPPVVLSPRGAEAGARLTQAYPSVVVAGDNQEVLDRADVVLVCLRLRDADLLADLDWRPGQTVVSAVAGLTGADLAAAVAPASQVARAVPMVATAQRAWATPLRPDLPAAREVFERTGGVVAVGSDEQFDAVATALGTVAPFFDYLATVARFLVDHGMPQADADRLLGQSFAHVAAPLAQDGLDMQELLRGHATPGGGNEQLATLLRQAGVPEATRAGLDEIFRRQTGGAYEADSSDG</sequence>
<comment type="similarity">
    <text evidence="1">Belongs to the pyrroline-5-carboxylate reductase family.</text>
</comment>
<dbReference type="STRING" id="1758689.SGUI_0518"/>
<dbReference type="InterPro" id="IPR036291">
    <property type="entry name" value="NAD(P)-bd_dom_sf"/>
</dbReference>
<protein>
    <submittedName>
        <fullName evidence="4">Pyrroline-5-carboxylate reductase</fullName>
        <ecNumber evidence="4">1.5.1.2</ecNumber>
    </submittedName>
</protein>
<dbReference type="PANTHER" id="PTHR11645">
    <property type="entry name" value="PYRROLINE-5-CARBOXYLATE REDUCTASE"/>
    <property type="match status" value="1"/>
</dbReference>
<evidence type="ECO:0000259" key="3">
    <source>
        <dbReference type="Pfam" id="PF14748"/>
    </source>
</evidence>
<evidence type="ECO:0000259" key="2">
    <source>
        <dbReference type="Pfam" id="PF03807"/>
    </source>
</evidence>
<dbReference type="Pfam" id="PF14748">
    <property type="entry name" value="P5CR_dimer"/>
    <property type="match status" value="1"/>
</dbReference>
<accession>A0A1B1N934</accession>
<name>A0A1B1N934_9MICO</name>
<feature type="domain" description="Pyrroline-5-carboxylate reductase dimerisation" evidence="3">
    <location>
        <begin position="162"/>
        <end position="261"/>
    </location>
</feature>
<keyword evidence="5" id="KW-1185">Reference proteome</keyword>
<dbReference type="SUPFAM" id="SSF48179">
    <property type="entry name" value="6-phosphogluconate dehydrogenase C-terminal domain-like"/>
    <property type="match status" value="1"/>
</dbReference>
<dbReference type="SUPFAM" id="SSF51735">
    <property type="entry name" value="NAD(P)-binding Rossmann-fold domains"/>
    <property type="match status" value="1"/>
</dbReference>
<gene>
    <name evidence="4" type="ORF">SGUI_0518</name>
</gene>
<dbReference type="InterPro" id="IPR008927">
    <property type="entry name" value="6-PGluconate_DH-like_C_sf"/>
</dbReference>
<feature type="domain" description="Pyrroline-5-carboxylate reductase catalytic N-terminal" evidence="2">
    <location>
        <begin position="12"/>
        <end position="104"/>
    </location>
</feature>
<dbReference type="Gene3D" id="1.10.3730.10">
    <property type="entry name" value="ProC C-terminal domain-like"/>
    <property type="match status" value="1"/>
</dbReference>
<evidence type="ECO:0000256" key="1">
    <source>
        <dbReference type="ARBA" id="ARBA00005525"/>
    </source>
</evidence>
<keyword evidence="4" id="KW-0560">Oxidoreductase</keyword>
<dbReference type="Gene3D" id="3.40.50.720">
    <property type="entry name" value="NAD(P)-binding Rossmann-like Domain"/>
    <property type="match status" value="1"/>
</dbReference>
<dbReference type="InterPro" id="IPR028939">
    <property type="entry name" value="P5C_Rdtase_cat_N"/>
</dbReference>
<dbReference type="InterPro" id="IPR029036">
    <property type="entry name" value="P5CR_dimer"/>
</dbReference>
<dbReference type="EMBL" id="CP014989">
    <property type="protein sequence ID" value="ANS77914.1"/>
    <property type="molecule type" value="Genomic_DNA"/>
</dbReference>
<dbReference type="OrthoDB" id="4425838at2"/>
<dbReference type="KEGG" id="serj:SGUI_0518"/>
<evidence type="ECO:0000313" key="4">
    <source>
        <dbReference type="EMBL" id="ANS77914.1"/>
    </source>
</evidence>
<dbReference type="GO" id="GO:0004735">
    <property type="term" value="F:pyrroline-5-carboxylate reductase activity"/>
    <property type="evidence" value="ECO:0007669"/>
    <property type="project" value="UniProtKB-EC"/>
</dbReference>
<dbReference type="Pfam" id="PF03807">
    <property type="entry name" value="F420_oxidored"/>
    <property type="match status" value="1"/>
</dbReference>
<reference evidence="4 5" key="1">
    <citation type="submission" date="2016-03" db="EMBL/GenBank/DDBJ databases">
        <title>Shallow-sea hydrothermal system.</title>
        <authorList>
            <person name="Tang K."/>
        </authorList>
    </citation>
    <scope>NUCLEOTIDE SEQUENCE [LARGE SCALE GENOMIC DNA]</scope>
    <source>
        <strain evidence="4 5">JLT9</strain>
    </source>
</reference>
<evidence type="ECO:0000313" key="5">
    <source>
        <dbReference type="Proteomes" id="UP000092482"/>
    </source>
</evidence>
<dbReference type="GO" id="GO:0055129">
    <property type="term" value="P:L-proline biosynthetic process"/>
    <property type="evidence" value="ECO:0007669"/>
    <property type="project" value="TreeGrafter"/>
</dbReference>
<dbReference type="PANTHER" id="PTHR11645:SF13">
    <property type="entry name" value="PYRROLINE-5-CARBOXYLATE REDUCTASE CATALYTIC N-TERMINAL DOMAIN-CONTAINING PROTEIN"/>
    <property type="match status" value="1"/>
</dbReference>
<dbReference type="EC" id="1.5.1.2" evidence="4"/>
<proteinExistence type="inferred from homology"/>
<dbReference type="Proteomes" id="UP000092482">
    <property type="component" value="Chromosome"/>
</dbReference>
<dbReference type="AlphaFoldDB" id="A0A1B1N934"/>